<evidence type="ECO:0000256" key="7">
    <source>
        <dbReference type="ARBA" id="ARBA00023136"/>
    </source>
</evidence>
<dbReference type="Pfam" id="PF08449">
    <property type="entry name" value="UAA"/>
    <property type="match status" value="1"/>
</dbReference>
<keyword evidence="7 8" id="KW-0472">Membrane</keyword>
<evidence type="ECO:0000256" key="4">
    <source>
        <dbReference type="ARBA" id="ARBA00022597"/>
    </source>
</evidence>
<comment type="caution">
    <text evidence="9">The sequence shown here is derived from an EMBL/GenBank/DDBJ whole genome shotgun (WGS) entry which is preliminary data.</text>
</comment>
<keyword evidence="10" id="KW-1185">Reference proteome</keyword>
<feature type="transmembrane region" description="Helical" evidence="8">
    <location>
        <begin position="63"/>
        <end position="84"/>
    </location>
</feature>
<dbReference type="GO" id="GO:0005462">
    <property type="term" value="F:UDP-N-acetylglucosamine transmembrane transporter activity"/>
    <property type="evidence" value="ECO:0007669"/>
    <property type="project" value="TreeGrafter"/>
</dbReference>
<dbReference type="PANTHER" id="PTHR10778:SF4">
    <property type="entry name" value="NUCLEOTIDE SUGAR TRANSPORTER SLC35B4"/>
    <property type="match status" value="1"/>
</dbReference>
<protein>
    <submittedName>
        <fullName evidence="9">Uncharacterized protein</fullName>
    </submittedName>
</protein>
<sequence>MKPVTAVALVIFGCCSNIYFLELLVKQDPGAGVLATFSQYIFITLHGIIFTVRCGTVTPQIPVSHYAAIVILVFASNVCNNYAFNFNISMPLHVIIRSGSLIANMILGMVILQRRYSGVKVASVLAITLGVVVCTLESGKAVKTEDATADEKNVDFLKWLFGVSILLAGLFLSARLGIYQEVLFNTHGKHNEEALFYTHLLPLPGFLIVFPYLWTHWLLALESPPLVVSWLSVPSALIYLLGYMLTQYVCISSVFLLTTECSSLTVTLVLTIRRFLSLVFSILYFNNSFTQLHWLGAFLVFAGTLGFSMT</sequence>
<dbReference type="AlphaFoldDB" id="A0A8S1CK91"/>
<feature type="transmembrane region" description="Helical" evidence="8">
    <location>
        <begin position="264"/>
        <end position="285"/>
    </location>
</feature>
<dbReference type="GO" id="GO:0005789">
    <property type="term" value="C:endoplasmic reticulum membrane"/>
    <property type="evidence" value="ECO:0007669"/>
    <property type="project" value="TreeGrafter"/>
</dbReference>
<evidence type="ECO:0000313" key="9">
    <source>
        <dbReference type="EMBL" id="CAB3368640.1"/>
    </source>
</evidence>
<feature type="transmembrane region" description="Helical" evidence="8">
    <location>
        <begin position="237"/>
        <end position="257"/>
    </location>
</feature>
<keyword evidence="5 8" id="KW-0812">Transmembrane</keyword>
<dbReference type="PANTHER" id="PTHR10778">
    <property type="entry name" value="SOLUTE CARRIER FAMILY 35 MEMBER B"/>
    <property type="match status" value="1"/>
</dbReference>
<feature type="transmembrane region" description="Helical" evidence="8">
    <location>
        <begin position="90"/>
        <end position="112"/>
    </location>
</feature>
<evidence type="ECO:0000256" key="5">
    <source>
        <dbReference type="ARBA" id="ARBA00022692"/>
    </source>
</evidence>
<organism evidence="9 10">
    <name type="scientific">Cloeon dipterum</name>
    <dbReference type="NCBI Taxonomy" id="197152"/>
    <lineage>
        <taxon>Eukaryota</taxon>
        <taxon>Metazoa</taxon>
        <taxon>Ecdysozoa</taxon>
        <taxon>Arthropoda</taxon>
        <taxon>Hexapoda</taxon>
        <taxon>Insecta</taxon>
        <taxon>Pterygota</taxon>
        <taxon>Palaeoptera</taxon>
        <taxon>Ephemeroptera</taxon>
        <taxon>Pisciforma</taxon>
        <taxon>Baetidae</taxon>
        <taxon>Cloeon</taxon>
    </lineage>
</organism>
<name>A0A8S1CK91_9INSE</name>
<proteinExistence type="inferred from homology"/>
<dbReference type="Proteomes" id="UP000494165">
    <property type="component" value="Unassembled WGS sequence"/>
</dbReference>
<evidence type="ECO:0000256" key="6">
    <source>
        <dbReference type="ARBA" id="ARBA00022989"/>
    </source>
</evidence>
<evidence type="ECO:0000256" key="2">
    <source>
        <dbReference type="ARBA" id="ARBA00010694"/>
    </source>
</evidence>
<feature type="transmembrane region" description="Helical" evidence="8">
    <location>
        <begin position="194"/>
        <end position="217"/>
    </location>
</feature>
<comment type="subcellular location">
    <subcellularLocation>
        <location evidence="1">Endomembrane system</location>
        <topology evidence="1">Multi-pass membrane protein</topology>
    </subcellularLocation>
</comment>
<dbReference type="GO" id="GO:0005464">
    <property type="term" value="F:UDP-xylose transmembrane transporter activity"/>
    <property type="evidence" value="ECO:0007669"/>
    <property type="project" value="TreeGrafter"/>
</dbReference>
<keyword evidence="3" id="KW-0813">Transport</keyword>
<accession>A0A8S1CK91</accession>
<dbReference type="GO" id="GO:0000139">
    <property type="term" value="C:Golgi membrane"/>
    <property type="evidence" value="ECO:0007669"/>
    <property type="project" value="TreeGrafter"/>
</dbReference>
<evidence type="ECO:0000256" key="1">
    <source>
        <dbReference type="ARBA" id="ARBA00004127"/>
    </source>
</evidence>
<keyword evidence="6 8" id="KW-1133">Transmembrane helix</keyword>
<reference evidence="9 10" key="1">
    <citation type="submission" date="2020-04" db="EMBL/GenBank/DDBJ databases">
        <authorList>
            <person name="Alioto T."/>
            <person name="Alioto T."/>
            <person name="Gomez Garrido J."/>
        </authorList>
    </citation>
    <scope>NUCLEOTIDE SEQUENCE [LARGE SCALE GENOMIC DNA]</scope>
</reference>
<feature type="transmembrane region" description="Helical" evidence="8">
    <location>
        <begin position="291"/>
        <end position="309"/>
    </location>
</feature>
<comment type="similarity">
    <text evidence="2">Belongs to the nucleotide-sugar transporter family. SLC35B subfamily.</text>
</comment>
<keyword evidence="4" id="KW-0762">Sugar transport</keyword>
<gene>
    <name evidence="9" type="ORF">CLODIP_2_CD07284</name>
</gene>
<dbReference type="InterPro" id="IPR013657">
    <property type="entry name" value="SCL35B1-4/HUT1"/>
</dbReference>
<evidence type="ECO:0000256" key="3">
    <source>
        <dbReference type="ARBA" id="ARBA00022448"/>
    </source>
</evidence>
<evidence type="ECO:0000256" key="8">
    <source>
        <dbReference type="SAM" id="Phobius"/>
    </source>
</evidence>
<feature type="transmembrane region" description="Helical" evidence="8">
    <location>
        <begin position="156"/>
        <end position="174"/>
    </location>
</feature>
<feature type="transmembrane region" description="Helical" evidence="8">
    <location>
        <begin position="30"/>
        <end position="51"/>
    </location>
</feature>
<evidence type="ECO:0000313" key="10">
    <source>
        <dbReference type="Proteomes" id="UP000494165"/>
    </source>
</evidence>
<feature type="transmembrane region" description="Helical" evidence="8">
    <location>
        <begin position="119"/>
        <end position="136"/>
    </location>
</feature>
<dbReference type="OrthoDB" id="999962at2759"/>
<dbReference type="EMBL" id="CADEPI010000038">
    <property type="protein sequence ID" value="CAB3368640.1"/>
    <property type="molecule type" value="Genomic_DNA"/>
</dbReference>